<dbReference type="SMART" id="SM00389">
    <property type="entry name" value="HOX"/>
    <property type="match status" value="1"/>
</dbReference>
<reference evidence="9" key="2">
    <citation type="submission" date="2024-08" db="UniProtKB">
        <authorList>
            <consortium name="EnsemblMetazoa"/>
        </authorList>
    </citation>
    <scope>IDENTIFICATION</scope>
</reference>
<evidence type="ECO:0000256" key="7">
    <source>
        <dbReference type="SAM" id="MobiDB-lite"/>
    </source>
</evidence>
<dbReference type="PROSITE" id="PS50071">
    <property type="entry name" value="HOMEOBOX_2"/>
    <property type="match status" value="1"/>
</dbReference>
<dbReference type="InterPro" id="IPR001356">
    <property type="entry name" value="HD"/>
</dbReference>
<evidence type="ECO:0000256" key="5">
    <source>
        <dbReference type="PROSITE-ProRule" id="PRU00108"/>
    </source>
</evidence>
<evidence type="ECO:0000256" key="4">
    <source>
        <dbReference type="ARBA" id="ARBA00023242"/>
    </source>
</evidence>
<keyword evidence="10" id="KW-1185">Reference proteome</keyword>
<keyword evidence="4 5" id="KW-0539">Nucleus</keyword>
<dbReference type="PROSITE" id="PS00027">
    <property type="entry name" value="HOMEOBOX_1"/>
    <property type="match status" value="1"/>
</dbReference>
<dbReference type="GO" id="GO:0000981">
    <property type="term" value="F:DNA-binding transcription factor activity, RNA polymerase II-specific"/>
    <property type="evidence" value="ECO:0007669"/>
    <property type="project" value="InterPro"/>
</dbReference>
<evidence type="ECO:0000256" key="6">
    <source>
        <dbReference type="RuleBase" id="RU000682"/>
    </source>
</evidence>
<accession>A0AAR5PIN6</accession>
<feature type="DNA-binding region" description="Homeobox" evidence="5">
    <location>
        <begin position="130"/>
        <end position="189"/>
    </location>
</feature>
<protein>
    <recommendedName>
        <fullName evidence="8">Homeobox domain-containing protein</fullName>
    </recommendedName>
</protein>
<dbReference type="InterPro" id="IPR017970">
    <property type="entry name" value="Homeobox_CS"/>
</dbReference>
<evidence type="ECO:0000259" key="8">
    <source>
        <dbReference type="PROSITE" id="PS50071"/>
    </source>
</evidence>
<dbReference type="GO" id="GO:0005634">
    <property type="term" value="C:nucleus"/>
    <property type="evidence" value="ECO:0007669"/>
    <property type="project" value="UniProtKB-SubCell"/>
</dbReference>
<dbReference type="InterPro" id="IPR020479">
    <property type="entry name" value="HD_metazoa"/>
</dbReference>
<dbReference type="Gene3D" id="1.10.10.60">
    <property type="entry name" value="Homeodomain-like"/>
    <property type="match status" value="1"/>
</dbReference>
<proteinExistence type="predicted"/>
<keyword evidence="3 5" id="KW-0371">Homeobox</keyword>
<feature type="compositionally biased region" description="Polar residues" evidence="7">
    <location>
        <begin position="196"/>
        <end position="213"/>
    </location>
</feature>
<evidence type="ECO:0000313" key="10">
    <source>
        <dbReference type="Proteomes" id="UP000019118"/>
    </source>
</evidence>
<evidence type="ECO:0000256" key="1">
    <source>
        <dbReference type="ARBA" id="ARBA00004123"/>
    </source>
</evidence>
<name>A0AAR5PIN6_DENPD</name>
<dbReference type="Pfam" id="PF00046">
    <property type="entry name" value="Homeodomain"/>
    <property type="match status" value="1"/>
</dbReference>
<dbReference type="InterPro" id="IPR050848">
    <property type="entry name" value="Homeobox_TF"/>
</dbReference>
<dbReference type="GeneID" id="109538207"/>
<reference evidence="10" key="1">
    <citation type="journal article" date="2013" name="Genome Biol.">
        <title>Draft genome of the mountain pine beetle, Dendroctonus ponderosae Hopkins, a major forest pest.</title>
        <authorList>
            <person name="Keeling C.I."/>
            <person name="Yuen M.M."/>
            <person name="Liao N.Y."/>
            <person name="Docking T.R."/>
            <person name="Chan S.K."/>
            <person name="Taylor G.A."/>
            <person name="Palmquist D.L."/>
            <person name="Jackman S.D."/>
            <person name="Nguyen A."/>
            <person name="Li M."/>
            <person name="Henderson H."/>
            <person name="Janes J.K."/>
            <person name="Zhao Y."/>
            <person name="Pandoh P."/>
            <person name="Moore R."/>
            <person name="Sperling F.A."/>
            <person name="Huber D.P."/>
            <person name="Birol I."/>
            <person name="Jones S.J."/>
            <person name="Bohlmann J."/>
        </authorList>
    </citation>
    <scope>NUCLEOTIDE SEQUENCE</scope>
</reference>
<dbReference type="SUPFAM" id="SSF46689">
    <property type="entry name" value="Homeodomain-like"/>
    <property type="match status" value="1"/>
</dbReference>
<evidence type="ECO:0000256" key="2">
    <source>
        <dbReference type="ARBA" id="ARBA00023125"/>
    </source>
</evidence>
<feature type="region of interest" description="Disordered" evidence="7">
    <location>
        <begin position="186"/>
        <end position="223"/>
    </location>
</feature>
<organism evidence="9 10">
    <name type="scientific">Dendroctonus ponderosae</name>
    <name type="common">Mountain pine beetle</name>
    <dbReference type="NCBI Taxonomy" id="77166"/>
    <lineage>
        <taxon>Eukaryota</taxon>
        <taxon>Metazoa</taxon>
        <taxon>Ecdysozoa</taxon>
        <taxon>Arthropoda</taxon>
        <taxon>Hexapoda</taxon>
        <taxon>Insecta</taxon>
        <taxon>Pterygota</taxon>
        <taxon>Neoptera</taxon>
        <taxon>Endopterygota</taxon>
        <taxon>Coleoptera</taxon>
        <taxon>Polyphaga</taxon>
        <taxon>Cucujiformia</taxon>
        <taxon>Curculionidae</taxon>
        <taxon>Scolytinae</taxon>
        <taxon>Dendroctonus</taxon>
    </lineage>
</organism>
<dbReference type="AlphaFoldDB" id="A0AAR5PIN6"/>
<dbReference type="PRINTS" id="PR00024">
    <property type="entry name" value="HOMEOBOX"/>
</dbReference>
<dbReference type="GO" id="GO:0003677">
    <property type="term" value="F:DNA binding"/>
    <property type="evidence" value="ECO:0007669"/>
    <property type="project" value="UniProtKB-UniRule"/>
</dbReference>
<dbReference type="PANTHER" id="PTHR24333:SF5">
    <property type="entry name" value="VENT HOMEOBOX"/>
    <property type="match status" value="1"/>
</dbReference>
<feature type="domain" description="Homeobox" evidence="8">
    <location>
        <begin position="128"/>
        <end position="188"/>
    </location>
</feature>
<dbReference type="PANTHER" id="PTHR24333">
    <property type="entry name" value="HOMEO BOX HB9 LIKE A-RELATED"/>
    <property type="match status" value="1"/>
</dbReference>
<dbReference type="KEGG" id="dpa:109538207"/>
<evidence type="ECO:0000256" key="3">
    <source>
        <dbReference type="ARBA" id="ARBA00023155"/>
    </source>
</evidence>
<dbReference type="RefSeq" id="XP_019760908.1">
    <property type="nucleotide sequence ID" value="XM_019905349.2"/>
</dbReference>
<dbReference type="Proteomes" id="UP000019118">
    <property type="component" value="Unassembled WGS sequence"/>
</dbReference>
<evidence type="ECO:0000313" key="9">
    <source>
        <dbReference type="EnsemblMetazoa" id="XP_019760908.1"/>
    </source>
</evidence>
<keyword evidence="2 5" id="KW-0238">DNA-binding</keyword>
<dbReference type="InterPro" id="IPR009057">
    <property type="entry name" value="Homeodomain-like_sf"/>
</dbReference>
<dbReference type="CDD" id="cd00086">
    <property type="entry name" value="homeodomain"/>
    <property type="match status" value="1"/>
</dbReference>
<sequence length="318" mass="36599">MSKSSHSDNGSPIHSFPMIPKEYEQHNTQEEYTAQRQYFAQEQYIAAQQSYQLRNSNYLYTFPNQHHQVANQNNFQMRHNPVMPQQPRNYPFENQMMAYAPRQNEQLPYEVLPIVPPPSNNADKPKSAAVKRVRTQYTSEQLMQLEGEFDKGNYLNRTSRIRLSQELKLTEKQIKVWFQNRRMKNKKENSALGDRNVSSSHSFYRGNGDNNPSAEYPNGFQVPSNMQLCQQSPSTNNTACSPNLAFQESISTSTHESLSPSDLNMPQPIRETVHQLDIPTILLDDSFSILTLVRSQICDNREQSCSDSSPNSNELLTL</sequence>
<comment type="subcellular location">
    <subcellularLocation>
        <location evidence="1 5 6">Nucleus</location>
    </subcellularLocation>
</comment>
<dbReference type="EnsemblMetazoa" id="XM_019905349.1">
    <property type="protein sequence ID" value="XP_019760908.1"/>
    <property type="gene ID" value="LOC109538207"/>
</dbReference>